<evidence type="ECO:0000259" key="7">
    <source>
        <dbReference type="PROSITE" id="PS50118"/>
    </source>
</evidence>
<name>A0A9W6BDN3_9CHLO</name>
<dbReference type="GO" id="GO:0005634">
    <property type="term" value="C:nucleus"/>
    <property type="evidence" value="ECO:0007669"/>
    <property type="project" value="UniProtKB-SubCell"/>
</dbReference>
<reference evidence="8 9" key="1">
    <citation type="journal article" date="2023" name="Commun. Biol.">
        <title>Reorganization of the ancestral sex-determining regions during the evolution of trioecy in Pleodorina starrii.</title>
        <authorList>
            <person name="Takahashi K."/>
            <person name="Suzuki S."/>
            <person name="Kawai-Toyooka H."/>
            <person name="Yamamoto K."/>
            <person name="Hamaji T."/>
            <person name="Ootsuki R."/>
            <person name="Yamaguchi H."/>
            <person name="Kawachi M."/>
            <person name="Higashiyama T."/>
            <person name="Nozaki H."/>
        </authorList>
    </citation>
    <scope>NUCLEOTIDE SEQUENCE [LARGE SCALE GENOMIC DNA]</scope>
    <source>
        <strain evidence="8 9">NIES-4479</strain>
    </source>
</reference>
<feature type="compositionally biased region" description="Low complexity" evidence="6">
    <location>
        <begin position="145"/>
        <end position="155"/>
    </location>
</feature>
<feature type="coiled-coil region" evidence="5">
    <location>
        <begin position="206"/>
        <end position="241"/>
    </location>
</feature>
<comment type="caution">
    <text evidence="8">The sequence shown here is derived from an EMBL/GenBank/DDBJ whole genome shotgun (WGS) entry which is preliminary data.</text>
</comment>
<dbReference type="PANTHER" id="PTHR48112:SF32">
    <property type="entry name" value="HIGH MOBILITY GROUP PROTEIN B3"/>
    <property type="match status" value="1"/>
</dbReference>
<evidence type="ECO:0000313" key="9">
    <source>
        <dbReference type="Proteomes" id="UP001165080"/>
    </source>
</evidence>
<dbReference type="Gene3D" id="1.10.30.10">
    <property type="entry name" value="High mobility group box domain"/>
    <property type="match status" value="2"/>
</dbReference>
<feature type="compositionally biased region" description="Polar residues" evidence="6">
    <location>
        <begin position="121"/>
        <end position="131"/>
    </location>
</feature>
<comment type="subcellular location">
    <subcellularLocation>
        <location evidence="1">Nucleus</location>
    </subcellularLocation>
</comment>
<evidence type="ECO:0000256" key="5">
    <source>
        <dbReference type="SAM" id="Coils"/>
    </source>
</evidence>
<feature type="domain" description="HMG box" evidence="7">
    <location>
        <begin position="246"/>
        <end position="306"/>
    </location>
</feature>
<feature type="compositionally biased region" description="Basic and acidic residues" evidence="6">
    <location>
        <begin position="362"/>
        <end position="378"/>
    </location>
</feature>
<dbReference type="PROSITE" id="PS50118">
    <property type="entry name" value="HMG_BOX_2"/>
    <property type="match status" value="2"/>
</dbReference>
<keyword evidence="3 4" id="KW-0539">Nucleus</keyword>
<dbReference type="OrthoDB" id="1919336at2759"/>
<feature type="DNA-binding region" description="HMG box" evidence="4">
    <location>
        <begin position="311"/>
        <end position="379"/>
    </location>
</feature>
<accession>A0A9W6BDN3</accession>
<dbReference type="Pfam" id="PF00505">
    <property type="entry name" value="HMG_box"/>
    <property type="match status" value="1"/>
</dbReference>
<organism evidence="8 9">
    <name type="scientific">Pleodorina starrii</name>
    <dbReference type="NCBI Taxonomy" id="330485"/>
    <lineage>
        <taxon>Eukaryota</taxon>
        <taxon>Viridiplantae</taxon>
        <taxon>Chlorophyta</taxon>
        <taxon>core chlorophytes</taxon>
        <taxon>Chlorophyceae</taxon>
        <taxon>CS clade</taxon>
        <taxon>Chlamydomonadales</taxon>
        <taxon>Volvocaceae</taxon>
        <taxon>Pleodorina</taxon>
    </lineage>
</organism>
<feature type="region of interest" description="Disordered" evidence="6">
    <location>
        <begin position="108"/>
        <end position="163"/>
    </location>
</feature>
<proteinExistence type="predicted"/>
<feature type="region of interest" description="Disordered" evidence="6">
    <location>
        <begin position="362"/>
        <end position="393"/>
    </location>
</feature>
<dbReference type="CDD" id="cd00084">
    <property type="entry name" value="HMG-box_SF"/>
    <property type="match status" value="1"/>
</dbReference>
<keyword evidence="5" id="KW-0175">Coiled coil</keyword>
<evidence type="ECO:0000313" key="8">
    <source>
        <dbReference type="EMBL" id="GLC50246.1"/>
    </source>
</evidence>
<dbReference type="InterPro" id="IPR009071">
    <property type="entry name" value="HMG_box_dom"/>
</dbReference>
<feature type="compositionally biased region" description="Low complexity" evidence="6">
    <location>
        <begin position="379"/>
        <end position="393"/>
    </location>
</feature>
<feature type="coiled-coil region" evidence="5">
    <location>
        <begin position="284"/>
        <end position="311"/>
    </location>
</feature>
<evidence type="ECO:0000256" key="1">
    <source>
        <dbReference type="ARBA" id="ARBA00004123"/>
    </source>
</evidence>
<dbReference type="EMBL" id="BRXU01000003">
    <property type="protein sequence ID" value="GLC50246.1"/>
    <property type="molecule type" value="Genomic_DNA"/>
</dbReference>
<feature type="domain" description="HMG box" evidence="7">
    <location>
        <begin position="311"/>
        <end position="379"/>
    </location>
</feature>
<keyword evidence="2 4" id="KW-0238">DNA-binding</keyword>
<dbReference type="InterPro" id="IPR050342">
    <property type="entry name" value="HMGB"/>
</dbReference>
<evidence type="ECO:0000256" key="3">
    <source>
        <dbReference type="ARBA" id="ARBA00023242"/>
    </source>
</evidence>
<dbReference type="AlphaFoldDB" id="A0A9W6BDN3"/>
<dbReference type="GO" id="GO:0003677">
    <property type="term" value="F:DNA binding"/>
    <property type="evidence" value="ECO:0007669"/>
    <property type="project" value="UniProtKB-UniRule"/>
</dbReference>
<protein>
    <submittedName>
        <fullName evidence="8">High mobility group box 3</fullName>
    </submittedName>
</protein>
<dbReference type="SUPFAM" id="SSF47095">
    <property type="entry name" value="HMG-box"/>
    <property type="match status" value="2"/>
</dbReference>
<evidence type="ECO:0000256" key="6">
    <source>
        <dbReference type="SAM" id="MobiDB-lite"/>
    </source>
</evidence>
<feature type="DNA-binding region" description="HMG box" evidence="4">
    <location>
        <begin position="246"/>
        <end position="306"/>
    </location>
</feature>
<keyword evidence="9" id="KW-1185">Reference proteome</keyword>
<dbReference type="InterPro" id="IPR036910">
    <property type="entry name" value="HMG_box_dom_sf"/>
</dbReference>
<dbReference type="PANTHER" id="PTHR48112">
    <property type="entry name" value="HIGH MOBILITY GROUP PROTEIN DSP1"/>
    <property type="match status" value="1"/>
</dbReference>
<dbReference type="SMART" id="SM00398">
    <property type="entry name" value="HMG"/>
    <property type="match status" value="2"/>
</dbReference>
<dbReference type="Proteomes" id="UP001165080">
    <property type="component" value="Unassembled WGS sequence"/>
</dbReference>
<evidence type="ECO:0000256" key="2">
    <source>
        <dbReference type="ARBA" id="ARBA00023125"/>
    </source>
</evidence>
<sequence length="393" mass="41909">MLRQLGTRGFRAIHANLAQLPASLGLAGSRELSGQGCLSAEPAALSPRCNEAALSDTVIFCGIHQGSQGLPPWPTARLQIWRNCATLTSAAAAPRSAIFVASVTSQADNSAAGKAKPRPASATSASTNARGKSSRALTAAEKTSSRASGTAQGRAAARRRPASVAGMVQEARVAAKAKAAESLVKAKELAKKRMALQKARGTEAKAKAVAKVKAEAKEKLRAALEKAKAKAAAQIARLEAKASHRIKRAPTAVNLYIREQVKANPGLGLKEVYQRYKELPEAEKQKYVDQAAAAKAEKQRERDQLKAERGARRAKTSFMFFSEEQRPVVVAANRGMSVPEVATRLGEMWRGLSAEQRQKYVEMSEADRKAKELDRRDAPAAAGAATTAQPQQL</sequence>
<evidence type="ECO:0000256" key="4">
    <source>
        <dbReference type="PROSITE-ProRule" id="PRU00267"/>
    </source>
</evidence>
<gene>
    <name evidence="8" type="primary">PLEST000266</name>
    <name evidence="8" type="ORF">PLESTB_000358500</name>
</gene>